<dbReference type="InterPro" id="IPR038050">
    <property type="entry name" value="Neuro_actylchol_rec"/>
</dbReference>
<feature type="transmembrane region" description="Helical" evidence="18">
    <location>
        <begin position="271"/>
        <end position="294"/>
    </location>
</feature>
<dbReference type="GO" id="GO:0005230">
    <property type="term" value="F:extracellular ligand-gated monoatomic ion channel activity"/>
    <property type="evidence" value="ECO:0007669"/>
    <property type="project" value="InterPro"/>
</dbReference>
<dbReference type="GO" id="GO:0007271">
    <property type="term" value="P:synaptic transmission, cholinergic"/>
    <property type="evidence" value="ECO:0007669"/>
    <property type="project" value="UniProtKB-ARBA"/>
</dbReference>
<keyword evidence="3" id="KW-1003">Cell membrane</keyword>
<dbReference type="InterPro" id="IPR006029">
    <property type="entry name" value="Neurotrans-gated_channel_TM"/>
</dbReference>
<evidence type="ECO:0000256" key="12">
    <source>
        <dbReference type="ARBA" id="ARBA00023180"/>
    </source>
</evidence>
<evidence type="ECO:0000256" key="16">
    <source>
        <dbReference type="ARBA" id="ARBA00034104"/>
    </source>
</evidence>
<dbReference type="AlphaFoldDB" id="A0A6H5IHU9"/>
<evidence type="ECO:0000313" key="21">
    <source>
        <dbReference type="EMBL" id="CAB0036683.1"/>
    </source>
</evidence>
<evidence type="ECO:0000256" key="11">
    <source>
        <dbReference type="ARBA" id="ARBA00023170"/>
    </source>
</evidence>
<dbReference type="SUPFAM" id="SSF90112">
    <property type="entry name" value="Neurotransmitter-gated ion-channel transmembrane pore"/>
    <property type="match status" value="1"/>
</dbReference>
<protein>
    <recommendedName>
        <fullName evidence="23">Neurotransmitter-gated ion-channel transmembrane domain-containing protein</fullName>
    </recommendedName>
</protein>
<dbReference type="GO" id="GO:0098655">
    <property type="term" value="P:monoatomic cation transmembrane transport"/>
    <property type="evidence" value="ECO:0007669"/>
    <property type="project" value="UniProtKB-ARBA"/>
</dbReference>
<keyword evidence="5" id="KW-0732">Signal</keyword>
<reference evidence="21 22" key="1">
    <citation type="submission" date="2020-02" db="EMBL/GenBank/DDBJ databases">
        <authorList>
            <person name="Ferguson B K."/>
        </authorList>
    </citation>
    <scope>NUCLEOTIDE SEQUENCE [LARGE SCALE GENOMIC DNA]</scope>
</reference>
<keyword evidence="22" id="KW-1185">Reference proteome</keyword>
<evidence type="ECO:0000256" key="7">
    <source>
        <dbReference type="ARBA" id="ARBA00023018"/>
    </source>
</evidence>
<evidence type="ECO:0000256" key="14">
    <source>
        <dbReference type="ARBA" id="ARBA00023286"/>
    </source>
</evidence>
<evidence type="ECO:0000256" key="4">
    <source>
        <dbReference type="ARBA" id="ARBA00022692"/>
    </source>
</evidence>
<keyword evidence="10" id="KW-1015">Disulfide bond</keyword>
<accession>A0A6H5IHU9</accession>
<dbReference type="OrthoDB" id="5975154at2759"/>
<feature type="transmembrane region" description="Helical" evidence="18">
    <location>
        <begin position="336"/>
        <end position="357"/>
    </location>
</feature>
<dbReference type="InterPro" id="IPR036734">
    <property type="entry name" value="Neur_chan_lig-bd_sf"/>
</dbReference>
<dbReference type="Pfam" id="PF02932">
    <property type="entry name" value="Neur_chan_memb"/>
    <property type="match status" value="1"/>
</dbReference>
<keyword evidence="13" id="KW-0628">Postsynaptic cell membrane</keyword>
<keyword evidence="2" id="KW-0813">Transport</keyword>
<feature type="transmembrane region" description="Helical" evidence="18">
    <location>
        <begin position="554"/>
        <end position="574"/>
    </location>
</feature>
<evidence type="ECO:0000256" key="13">
    <source>
        <dbReference type="ARBA" id="ARBA00023257"/>
    </source>
</evidence>
<evidence type="ECO:0000256" key="17">
    <source>
        <dbReference type="SAM" id="MobiDB-lite"/>
    </source>
</evidence>
<evidence type="ECO:0000256" key="9">
    <source>
        <dbReference type="ARBA" id="ARBA00023136"/>
    </source>
</evidence>
<dbReference type="InterPro" id="IPR006202">
    <property type="entry name" value="Neur_chan_lig-bd"/>
</dbReference>
<evidence type="ECO:0000256" key="18">
    <source>
        <dbReference type="SAM" id="Phobius"/>
    </source>
</evidence>
<dbReference type="GO" id="GO:0045211">
    <property type="term" value="C:postsynaptic membrane"/>
    <property type="evidence" value="ECO:0007669"/>
    <property type="project" value="UniProtKB-SubCell"/>
</dbReference>
<evidence type="ECO:0000256" key="15">
    <source>
        <dbReference type="ARBA" id="ARBA00023303"/>
    </source>
</evidence>
<dbReference type="GO" id="GO:0004888">
    <property type="term" value="F:transmembrane signaling receptor activity"/>
    <property type="evidence" value="ECO:0007669"/>
    <property type="project" value="InterPro"/>
</dbReference>
<evidence type="ECO:0000313" key="22">
    <source>
        <dbReference type="Proteomes" id="UP000479190"/>
    </source>
</evidence>
<gene>
    <name evidence="21" type="ORF">TBRA_LOCUS8542</name>
</gene>
<evidence type="ECO:0000259" key="20">
    <source>
        <dbReference type="Pfam" id="PF02932"/>
    </source>
</evidence>
<dbReference type="InterPro" id="IPR036719">
    <property type="entry name" value="Neuro-gated_channel_TM_sf"/>
</dbReference>
<comment type="similarity">
    <text evidence="1">Belongs to the ligand-gated ion channel (TC 1.A.9) family. Acetylcholine receptor (TC 1.A.9.1) subfamily.</text>
</comment>
<keyword evidence="9 18" id="KW-0472">Membrane</keyword>
<evidence type="ECO:0000256" key="10">
    <source>
        <dbReference type="ARBA" id="ARBA00023157"/>
    </source>
</evidence>
<keyword evidence="14" id="KW-1071">Ligand-gated ion channel</keyword>
<dbReference type="PANTHER" id="PTHR18945">
    <property type="entry name" value="NEUROTRANSMITTER GATED ION CHANNEL"/>
    <property type="match status" value="1"/>
</dbReference>
<comment type="subcellular location">
    <subcellularLocation>
        <location evidence="16">Postsynaptic cell membrane</location>
        <topology evidence="16">Multi-pass membrane protein</topology>
    </subcellularLocation>
</comment>
<feature type="transmembrane region" description="Helical" evidence="18">
    <location>
        <begin position="306"/>
        <end position="324"/>
    </location>
</feature>
<dbReference type="FunFam" id="1.20.58.390:FF:000012">
    <property type="entry name" value="Acetylcholine receptor subunit alpha-like"/>
    <property type="match status" value="1"/>
</dbReference>
<keyword evidence="7" id="KW-0770">Synapse</keyword>
<keyword evidence="15" id="KW-0407">Ion channel</keyword>
<evidence type="ECO:0000256" key="3">
    <source>
        <dbReference type="ARBA" id="ARBA00022475"/>
    </source>
</evidence>
<dbReference type="Proteomes" id="UP000479190">
    <property type="component" value="Unassembled WGS sequence"/>
</dbReference>
<dbReference type="InterPro" id="IPR006201">
    <property type="entry name" value="Neur_channel"/>
</dbReference>
<dbReference type="Gene3D" id="1.20.58.390">
    <property type="entry name" value="Neurotransmitter-gated ion-channel transmembrane domain"/>
    <property type="match status" value="2"/>
</dbReference>
<evidence type="ECO:0000259" key="19">
    <source>
        <dbReference type="Pfam" id="PF02931"/>
    </source>
</evidence>
<feature type="domain" description="Neurotransmitter-gated ion-channel transmembrane" evidence="20">
    <location>
        <begin position="277"/>
        <end position="570"/>
    </location>
</feature>
<evidence type="ECO:0000256" key="2">
    <source>
        <dbReference type="ARBA" id="ARBA00022448"/>
    </source>
</evidence>
<keyword evidence="12" id="KW-0325">Glycoprotein</keyword>
<proteinExistence type="inferred from homology"/>
<dbReference type="Gene3D" id="2.70.170.10">
    <property type="entry name" value="Neurotransmitter-gated ion-channel ligand-binding domain"/>
    <property type="match status" value="1"/>
</dbReference>
<dbReference type="SUPFAM" id="SSF63712">
    <property type="entry name" value="Nicotinic receptor ligand binding domain-like"/>
    <property type="match status" value="1"/>
</dbReference>
<keyword evidence="6 18" id="KW-1133">Transmembrane helix</keyword>
<dbReference type="CDD" id="cd19064">
    <property type="entry name" value="LGIC_TM_nAChR"/>
    <property type="match status" value="1"/>
</dbReference>
<dbReference type="FunFam" id="1.20.58.390:FF:000022">
    <property type="entry name" value="Nicotinic acetylcholine receptor subunit alpha4"/>
    <property type="match status" value="1"/>
</dbReference>
<evidence type="ECO:0000256" key="8">
    <source>
        <dbReference type="ARBA" id="ARBA00023065"/>
    </source>
</evidence>
<organism evidence="21 22">
    <name type="scientific">Trichogramma brassicae</name>
    <dbReference type="NCBI Taxonomy" id="86971"/>
    <lineage>
        <taxon>Eukaryota</taxon>
        <taxon>Metazoa</taxon>
        <taxon>Ecdysozoa</taxon>
        <taxon>Arthropoda</taxon>
        <taxon>Hexapoda</taxon>
        <taxon>Insecta</taxon>
        <taxon>Pterygota</taxon>
        <taxon>Neoptera</taxon>
        <taxon>Endopterygota</taxon>
        <taxon>Hymenoptera</taxon>
        <taxon>Apocrita</taxon>
        <taxon>Proctotrupomorpha</taxon>
        <taxon>Chalcidoidea</taxon>
        <taxon>Trichogrammatidae</taxon>
        <taxon>Trichogramma</taxon>
    </lineage>
</organism>
<evidence type="ECO:0000256" key="1">
    <source>
        <dbReference type="ARBA" id="ARBA00009237"/>
    </source>
</evidence>
<feature type="region of interest" description="Disordered" evidence="17">
    <location>
        <begin position="430"/>
        <end position="449"/>
    </location>
</feature>
<feature type="domain" description="Neurotransmitter-gated ion-channel ligand-binding" evidence="19">
    <location>
        <begin position="199"/>
        <end position="270"/>
    </location>
</feature>
<sequence length="602" mass="67922">MEGVPDVREFRSLTHIPRVVVLSVTAQLRVLPRYDCVRRGGMPRRLLSTRGPYSSFVRAWATTQILAARNVSISQGANSANNSWGQVRLRSVRAATRFYSISSELRTEAPSAKKKALIMHNEIVHFGKPYKRQAIEFSFSLSAARFFFFCSSYSYSQSIIRSCWVSSPARRNTAARYFDHFGLCSRANQSVQTRQMPGSICINQGGVDLRHMDEKTGSNIVDVGVDLSEFYMSVEWDILEVPAVRNEKFYTCCDEPYLDITFNITMRRKTLFYTVNIIIPCMGISFLTVLTFYLPSDSGEKVTLSISILISLHVFFLLVVEIIPPTSLVVPLLGKYLIFAMILVSISICVTVVVLNVHFRSPQTHKMAPWVKRVFIHILPRLLVMRRPQYKFEPTRFTSTRALVRGMRGQRDKSYYPYLSSHDISDEHLTPSKRFHSRTSSKDDLSPSSLTDGARFGGSCLIHGPSLPRLPLHADCEDLQVGPSAEVAAAAAFVDGTKSPVLRPPSSFSHSKCPPEIHRSCLCVRFIAEHTKMLEDSTKVKEDWKYVAMVLDRLFLWIFTLAVLVGTAGIILQAPTLYDDRVPIDKKFSEFATTTVVKCPPQ</sequence>
<evidence type="ECO:0000256" key="6">
    <source>
        <dbReference type="ARBA" id="ARBA00022989"/>
    </source>
</evidence>
<keyword evidence="11" id="KW-0675">Receptor</keyword>
<keyword evidence="8" id="KW-0406">Ion transport</keyword>
<name>A0A6H5IHU9_9HYME</name>
<keyword evidence="4 18" id="KW-0812">Transmembrane</keyword>
<dbReference type="EMBL" id="CADCXV010000826">
    <property type="protein sequence ID" value="CAB0036683.1"/>
    <property type="molecule type" value="Genomic_DNA"/>
</dbReference>
<dbReference type="Pfam" id="PF02931">
    <property type="entry name" value="Neur_chan_LBD"/>
    <property type="match status" value="1"/>
</dbReference>
<evidence type="ECO:0000256" key="5">
    <source>
        <dbReference type="ARBA" id="ARBA00022729"/>
    </source>
</evidence>
<evidence type="ECO:0008006" key="23">
    <source>
        <dbReference type="Google" id="ProtNLM"/>
    </source>
</evidence>